<dbReference type="EMBL" id="FOOE01000001">
    <property type="protein sequence ID" value="SFF49168.1"/>
    <property type="molecule type" value="Genomic_DNA"/>
</dbReference>
<dbReference type="eggNOG" id="ENOG5031S9P">
    <property type="taxonomic scope" value="Bacteria"/>
</dbReference>
<organism evidence="1 2">
    <name type="scientific">Clostridium cadaveris</name>
    <dbReference type="NCBI Taxonomy" id="1529"/>
    <lineage>
        <taxon>Bacteria</taxon>
        <taxon>Bacillati</taxon>
        <taxon>Bacillota</taxon>
        <taxon>Clostridia</taxon>
        <taxon>Eubacteriales</taxon>
        <taxon>Clostridiaceae</taxon>
        <taxon>Clostridium</taxon>
    </lineage>
</organism>
<reference evidence="1 2" key="1">
    <citation type="submission" date="2016-10" db="EMBL/GenBank/DDBJ databases">
        <authorList>
            <person name="de Groot N.N."/>
        </authorList>
    </citation>
    <scope>NUCLEOTIDE SEQUENCE [LARGE SCALE GENOMIC DNA]</scope>
    <source>
        <strain evidence="1 2">NLAE-zl-G419</strain>
    </source>
</reference>
<gene>
    <name evidence="1" type="ORF">SAMN04487885_10178</name>
</gene>
<sequence length="296" mass="34297">MLLLKIIYEGDSIIVDELQELKGYYKDKNIVLGICESIDENTHFIKILCDDDIYNEKLKSAIQLRVSTILYKIVVSIFKDKELYEILTDSYFFLRSDEIPELSDKIIKGLNGDENIKDETSIYCLNRQNNIIEKIKECIEEKDEINVEGFIRFRMKELLGDFQSIVDKIVETYLVEKEYNEFVKLLKYFVEVQESKIDELHIIIDSSGSYHLENREGKDIMDEFVNELLDCKMGSTINVEDMIISGLITNAPQKIIIHGAENSSNKELIETIKNVFLDRAIICSGCSRCVKTKIKI</sequence>
<dbReference type="STRING" id="1529.SAMN04487885_10178"/>
<dbReference type="InterPro" id="IPR014199">
    <property type="entry name" value="Spore_YtxC"/>
</dbReference>
<dbReference type="RefSeq" id="WP_027638293.1">
    <property type="nucleotide sequence ID" value="NZ_BAAACD010000029.1"/>
</dbReference>
<dbReference type="OrthoDB" id="2986513at2"/>
<dbReference type="AlphaFoldDB" id="A0A1I2J560"/>
<keyword evidence="2" id="KW-1185">Reference proteome</keyword>
<protein>
    <submittedName>
        <fullName evidence="1">Putative sporulation protein YtxC</fullName>
    </submittedName>
</protein>
<name>A0A1I2J560_9CLOT</name>
<evidence type="ECO:0000313" key="1">
    <source>
        <dbReference type="EMBL" id="SFF49168.1"/>
    </source>
</evidence>
<accession>A0A1I2J560</accession>
<evidence type="ECO:0000313" key="2">
    <source>
        <dbReference type="Proteomes" id="UP000182135"/>
    </source>
</evidence>
<dbReference type="NCBIfam" id="TIGR02834">
    <property type="entry name" value="spo_ytxC"/>
    <property type="match status" value="1"/>
</dbReference>
<dbReference type="Proteomes" id="UP000182135">
    <property type="component" value="Unassembled WGS sequence"/>
</dbReference>
<dbReference type="Pfam" id="PF08812">
    <property type="entry name" value="YtxC"/>
    <property type="match status" value="1"/>
</dbReference>
<proteinExistence type="predicted"/>